<keyword evidence="3" id="KW-0731">Sigma factor</keyword>
<keyword evidence="9" id="KW-1185">Reference proteome</keyword>
<dbReference type="SUPFAM" id="SSF88659">
    <property type="entry name" value="Sigma3 and sigma4 domains of RNA polymerase sigma factors"/>
    <property type="match status" value="1"/>
</dbReference>
<dbReference type="STRING" id="31958.SD37_09385"/>
<dbReference type="InterPro" id="IPR013249">
    <property type="entry name" value="RNA_pol_sigma70_r4_t2"/>
</dbReference>
<evidence type="ECO:0000256" key="5">
    <source>
        <dbReference type="ARBA" id="ARBA00023163"/>
    </source>
</evidence>
<keyword evidence="2" id="KW-0805">Transcription regulation</keyword>
<dbReference type="InterPro" id="IPR036388">
    <property type="entry name" value="WH-like_DNA-bd_sf"/>
</dbReference>
<dbReference type="Proteomes" id="UP000093695">
    <property type="component" value="Chromosome"/>
</dbReference>
<dbReference type="EMBL" id="CP016174">
    <property type="protein sequence ID" value="ANN15839.1"/>
    <property type="molecule type" value="Genomic_DNA"/>
</dbReference>
<reference evidence="8 9" key="1">
    <citation type="journal article" date="2015" name="Genome Announc.">
        <title>Draft Genome Sequence of Norvancomycin-Producing Strain Amycolatopsis orientalis CPCC200066.</title>
        <authorList>
            <person name="Lei X."/>
            <person name="Yuan F."/>
            <person name="Shi Y."/>
            <person name="Li X."/>
            <person name="Wang L."/>
            <person name="Hong B."/>
        </authorList>
    </citation>
    <scope>NUCLEOTIDE SEQUENCE [LARGE SCALE GENOMIC DNA]</scope>
    <source>
        <strain evidence="8 9">B-37</strain>
    </source>
</reference>
<feature type="domain" description="RNA polymerase sigma factor 70 region 4 type 2" evidence="7">
    <location>
        <begin position="53"/>
        <end position="103"/>
    </location>
</feature>
<evidence type="ECO:0000259" key="7">
    <source>
        <dbReference type="Pfam" id="PF08281"/>
    </source>
</evidence>
<dbReference type="GO" id="GO:0016987">
    <property type="term" value="F:sigma factor activity"/>
    <property type="evidence" value="ECO:0007669"/>
    <property type="project" value="UniProtKB-KW"/>
</dbReference>
<dbReference type="Pfam" id="PF08281">
    <property type="entry name" value="Sigma70_r4_2"/>
    <property type="match status" value="1"/>
</dbReference>
<evidence type="ECO:0000256" key="2">
    <source>
        <dbReference type="ARBA" id="ARBA00023015"/>
    </source>
</evidence>
<dbReference type="CDD" id="cd06171">
    <property type="entry name" value="Sigma70_r4"/>
    <property type="match status" value="1"/>
</dbReference>
<comment type="similarity">
    <text evidence="1">Belongs to the sigma-70 factor family. ECF subfamily.</text>
</comment>
<dbReference type="InterPro" id="IPR013324">
    <property type="entry name" value="RNA_pol_sigma_r3/r4-like"/>
</dbReference>
<protein>
    <recommendedName>
        <fullName evidence="7">RNA polymerase sigma factor 70 region 4 type 2 domain-containing protein</fullName>
    </recommendedName>
</protein>
<keyword evidence="4" id="KW-0238">DNA-binding</keyword>
<organism evidence="8 9">
    <name type="scientific">Amycolatopsis orientalis</name>
    <name type="common">Nocardia orientalis</name>
    <dbReference type="NCBI Taxonomy" id="31958"/>
    <lineage>
        <taxon>Bacteria</taxon>
        <taxon>Bacillati</taxon>
        <taxon>Actinomycetota</taxon>
        <taxon>Actinomycetes</taxon>
        <taxon>Pseudonocardiales</taxon>
        <taxon>Pseudonocardiaceae</taxon>
        <taxon>Amycolatopsis</taxon>
    </lineage>
</organism>
<feature type="region of interest" description="Disordered" evidence="6">
    <location>
        <begin position="109"/>
        <end position="136"/>
    </location>
</feature>
<dbReference type="PANTHER" id="PTHR43133">
    <property type="entry name" value="RNA POLYMERASE ECF-TYPE SIGMA FACTO"/>
    <property type="match status" value="1"/>
</dbReference>
<gene>
    <name evidence="8" type="ORF">SD37_09385</name>
</gene>
<accession>A0A193BUJ2</accession>
<dbReference type="Gene3D" id="1.10.10.10">
    <property type="entry name" value="Winged helix-like DNA-binding domain superfamily/Winged helix DNA-binding domain"/>
    <property type="match status" value="1"/>
</dbReference>
<evidence type="ECO:0000313" key="9">
    <source>
        <dbReference type="Proteomes" id="UP000093695"/>
    </source>
</evidence>
<dbReference type="GO" id="GO:0003677">
    <property type="term" value="F:DNA binding"/>
    <property type="evidence" value="ECO:0007669"/>
    <property type="project" value="UniProtKB-KW"/>
</dbReference>
<evidence type="ECO:0000313" key="8">
    <source>
        <dbReference type="EMBL" id="ANN15839.1"/>
    </source>
</evidence>
<evidence type="ECO:0000256" key="6">
    <source>
        <dbReference type="SAM" id="MobiDB-lite"/>
    </source>
</evidence>
<dbReference type="InterPro" id="IPR039425">
    <property type="entry name" value="RNA_pol_sigma-70-like"/>
</dbReference>
<dbReference type="KEGG" id="aori:SD37_09385"/>
<evidence type="ECO:0000256" key="4">
    <source>
        <dbReference type="ARBA" id="ARBA00023125"/>
    </source>
</evidence>
<sequence>MAFVYVLAERKLIDLWRKNSRDRSSPVASTPDGPSGSVLPEEHLVTREMGSYLSKLLEILPDKQRHVLWLRVAEDLSAAETAMRVGSTPSSVRVMQHRGLSTLRSRLAEQRELSRNANDSAPRQDVLRQPRPTRVA</sequence>
<dbReference type="GO" id="GO:0006352">
    <property type="term" value="P:DNA-templated transcription initiation"/>
    <property type="evidence" value="ECO:0007669"/>
    <property type="project" value="InterPro"/>
</dbReference>
<evidence type="ECO:0000256" key="1">
    <source>
        <dbReference type="ARBA" id="ARBA00010641"/>
    </source>
</evidence>
<name>A0A193BUJ2_AMYOR</name>
<keyword evidence="5" id="KW-0804">Transcription</keyword>
<proteinExistence type="inferred from homology"/>
<evidence type="ECO:0000256" key="3">
    <source>
        <dbReference type="ARBA" id="ARBA00023082"/>
    </source>
</evidence>
<dbReference type="PANTHER" id="PTHR43133:SF58">
    <property type="entry name" value="ECF RNA POLYMERASE SIGMA FACTOR SIGD"/>
    <property type="match status" value="1"/>
</dbReference>
<dbReference type="AlphaFoldDB" id="A0A193BUJ2"/>
<feature type="region of interest" description="Disordered" evidence="6">
    <location>
        <begin position="22"/>
        <end position="41"/>
    </location>
</feature>